<comment type="caution">
    <text evidence="2">The sequence shown here is derived from an EMBL/GenBank/DDBJ whole genome shotgun (WGS) entry which is preliminary data.</text>
</comment>
<protein>
    <submittedName>
        <fullName evidence="2">Uncharacterized protein</fullName>
    </submittedName>
</protein>
<organism evidence="2 3">
    <name type="scientific">Claviceps pazoutovae</name>
    <dbReference type="NCBI Taxonomy" id="1649127"/>
    <lineage>
        <taxon>Eukaryota</taxon>
        <taxon>Fungi</taxon>
        <taxon>Dikarya</taxon>
        <taxon>Ascomycota</taxon>
        <taxon>Pezizomycotina</taxon>
        <taxon>Sordariomycetes</taxon>
        <taxon>Hypocreomycetidae</taxon>
        <taxon>Hypocreales</taxon>
        <taxon>Clavicipitaceae</taxon>
        <taxon>Claviceps</taxon>
    </lineage>
</organism>
<sequence>MESEANMALSAKMAERDARISMSAGPFNPRDNPSDRLLCTCTRASLRSPFLPYESGTEDERKDLDGEGGRGSWMLSPSELDVREPIPASGRLKDRIARQNSKLWLLARSKAFRMREARWFEGEVVLLMVSSIICVGENKTSLVAHGETGEFLQEQWHPGPSSSNVQVSGPGWRLAH</sequence>
<dbReference type="Proteomes" id="UP000706124">
    <property type="component" value="Unassembled WGS sequence"/>
</dbReference>
<feature type="compositionally biased region" description="Basic and acidic residues" evidence="1">
    <location>
        <begin position="58"/>
        <end position="68"/>
    </location>
</feature>
<evidence type="ECO:0000313" key="2">
    <source>
        <dbReference type="EMBL" id="KAG5935567.1"/>
    </source>
</evidence>
<gene>
    <name evidence="2" type="ORF">E4U60_003092</name>
</gene>
<feature type="region of interest" description="Disordered" evidence="1">
    <location>
        <begin position="153"/>
        <end position="176"/>
    </location>
</feature>
<dbReference type="AlphaFoldDB" id="A0A9P7MAI3"/>
<reference evidence="2 3" key="1">
    <citation type="journal article" date="2020" name="bioRxiv">
        <title>Whole genome comparisons of ergot fungi reveals the divergence and evolution of species within the genus Claviceps are the result of varying mechanisms driving genome evolution and host range expansion.</title>
        <authorList>
            <person name="Wyka S.A."/>
            <person name="Mondo S.J."/>
            <person name="Liu M."/>
            <person name="Dettman J."/>
            <person name="Nalam V."/>
            <person name="Broders K.D."/>
        </authorList>
    </citation>
    <scope>NUCLEOTIDE SEQUENCE [LARGE SCALE GENOMIC DNA]</scope>
    <source>
        <strain evidence="2 3">CCC 1485</strain>
    </source>
</reference>
<keyword evidence="3" id="KW-1185">Reference proteome</keyword>
<evidence type="ECO:0000313" key="3">
    <source>
        <dbReference type="Proteomes" id="UP000706124"/>
    </source>
</evidence>
<name>A0A9P7MAI3_9HYPO</name>
<accession>A0A9P7MAI3</accession>
<dbReference type="EMBL" id="SRPO01000250">
    <property type="protein sequence ID" value="KAG5935567.1"/>
    <property type="molecule type" value="Genomic_DNA"/>
</dbReference>
<proteinExistence type="predicted"/>
<evidence type="ECO:0000256" key="1">
    <source>
        <dbReference type="SAM" id="MobiDB-lite"/>
    </source>
</evidence>
<feature type="region of interest" description="Disordered" evidence="1">
    <location>
        <begin position="52"/>
        <end position="76"/>
    </location>
</feature>